<sequence>MRIFITVEKDETNPNPLMEPIYQGDIVDTVIRMDPRDIQAIIQAMEKKTTSVADQQALSSQWSVIAEIVQSLTVRNETVNIADYHPQAFQFLDMKSKSESLKAMDLKLSEFVKSVKKN</sequence>
<reference evidence="3" key="2">
    <citation type="submission" date="2019-09" db="UniProtKB">
        <authorList>
            <consortium name="WormBaseParasite"/>
        </authorList>
    </citation>
    <scope>IDENTIFICATION</scope>
</reference>
<dbReference type="EMBL" id="UZAH01036022">
    <property type="protein sequence ID" value="VDP43606.1"/>
    <property type="molecule type" value="Genomic_DNA"/>
</dbReference>
<proteinExistence type="predicted"/>
<accession>A0A183GNF8</accession>
<dbReference type="Proteomes" id="UP000050761">
    <property type="component" value="Unassembled WGS sequence"/>
</dbReference>
<keyword evidence="2" id="KW-1185">Reference proteome</keyword>
<reference evidence="1 2" key="1">
    <citation type="submission" date="2018-11" db="EMBL/GenBank/DDBJ databases">
        <authorList>
            <consortium name="Pathogen Informatics"/>
        </authorList>
    </citation>
    <scope>NUCLEOTIDE SEQUENCE [LARGE SCALE GENOMIC DNA]</scope>
</reference>
<evidence type="ECO:0000313" key="2">
    <source>
        <dbReference type="Proteomes" id="UP000050761"/>
    </source>
</evidence>
<protein>
    <submittedName>
        <fullName evidence="3">EcoEI_R_C domain-containing protein</fullName>
    </submittedName>
</protein>
<dbReference type="WBParaSite" id="HPBE_0002422801-mRNA-1">
    <property type="protein sequence ID" value="HPBE_0002422801-mRNA-1"/>
    <property type="gene ID" value="HPBE_0002422801"/>
</dbReference>
<gene>
    <name evidence="1" type="ORF">HPBE_LOCUS24227</name>
</gene>
<accession>A0A3P8HJL2</accession>
<evidence type="ECO:0000313" key="3">
    <source>
        <dbReference type="WBParaSite" id="HPBE_0002422801-mRNA-1"/>
    </source>
</evidence>
<name>A0A183GNF8_HELPZ</name>
<evidence type="ECO:0000313" key="1">
    <source>
        <dbReference type="EMBL" id="VDP43606.1"/>
    </source>
</evidence>
<organism evidence="2 3">
    <name type="scientific">Heligmosomoides polygyrus</name>
    <name type="common">Parasitic roundworm</name>
    <dbReference type="NCBI Taxonomy" id="6339"/>
    <lineage>
        <taxon>Eukaryota</taxon>
        <taxon>Metazoa</taxon>
        <taxon>Ecdysozoa</taxon>
        <taxon>Nematoda</taxon>
        <taxon>Chromadorea</taxon>
        <taxon>Rhabditida</taxon>
        <taxon>Rhabditina</taxon>
        <taxon>Rhabditomorpha</taxon>
        <taxon>Strongyloidea</taxon>
        <taxon>Heligmosomidae</taxon>
        <taxon>Heligmosomoides</taxon>
    </lineage>
</organism>
<dbReference type="AlphaFoldDB" id="A0A183GNF8"/>